<keyword evidence="2" id="KW-0378">Hydrolase</keyword>
<dbReference type="AlphaFoldDB" id="A0A9P6EMX0"/>
<keyword evidence="1" id="KW-0547">Nucleotide-binding</keyword>
<evidence type="ECO:0000256" key="1">
    <source>
        <dbReference type="ARBA" id="ARBA00022741"/>
    </source>
</evidence>
<sequence>MMVEPNSCRFCRVSAENGFDIVYEDALFLGFTDRNPASAHHFQVIPKAHIASVRSLNPASHVGLVQAMEAVGRRILDNFGVPESMRKMGFHIPPMNSVYHLHLHVQGLPYHSTTRALKYPVVRGFGHFSKGPSWFVEVHQAMRILEHGGHIGLLPC</sequence>
<accession>A0A9P6EMX0</accession>
<feature type="short sequence motif" description="Histidine triad motif" evidence="4 5">
    <location>
        <begin position="100"/>
        <end position="104"/>
    </location>
</feature>
<reference evidence="7" key="1">
    <citation type="submission" date="2020-11" db="EMBL/GenBank/DDBJ databases">
        <authorList>
            <consortium name="DOE Joint Genome Institute"/>
            <person name="Ahrendt S."/>
            <person name="Riley R."/>
            <person name="Andreopoulos W."/>
            <person name="Labutti K."/>
            <person name="Pangilinan J."/>
            <person name="Ruiz-Duenas F.J."/>
            <person name="Barrasa J.M."/>
            <person name="Sanchez-Garcia M."/>
            <person name="Camarero S."/>
            <person name="Miyauchi S."/>
            <person name="Serrano A."/>
            <person name="Linde D."/>
            <person name="Babiker R."/>
            <person name="Drula E."/>
            <person name="Ayuso-Fernandez I."/>
            <person name="Pacheco R."/>
            <person name="Padilla G."/>
            <person name="Ferreira P."/>
            <person name="Barriuso J."/>
            <person name="Kellner H."/>
            <person name="Castanera R."/>
            <person name="Alfaro M."/>
            <person name="Ramirez L."/>
            <person name="Pisabarro A.G."/>
            <person name="Kuo A."/>
            <person name="Tritt A."/>
            <person name="Lipzen A."/>
            <person name="He G."/>
            <person name="Yan M."/>
            <person name="Ng V."/>
            <person name="Cullen D."/>
            <person name="Martin F."/>
            <person name="Rosso M.-N."/>
            <person name="Henrissat B."/>
            <person name="Hibbett D."/>
            <person name="Martinez A.T."/>
            <person name="Grigoriev I.V."/>
        </authorList>
    </citation>
    <scope>NUCLEOTIDE SEQUENCE</scope>
    <source>
        <strain evidence="7">CBS 506.95</strain>
    </source>
</reference>
<dbReference type="GO" id="GO:0000166">
    <property type="term" value="F:nucleotide binding"/>
    <property type="evidence" value="ECO:0007669"/>
    <property type="project" value="UniProtKB-KW"/>
</dbReference>
<dbReference type="InterPro" id="IPR036265">
    <property type="entry name" value="HIT-like_sf"/>
</dbReference>
<dbReference type="Proteomes" id="UP000807306">
    <property type="component" value="Unassembled WGS sequence"/>
</dbReference>
<evidence type="ECO:0000313" key="8">
    <source>
        <dbReference type="Proteomes" id="UP000807306"/>
    </source>
</evidence>
<dbReference type="EMBL" id="MU157831">
    <property type="protein sequence ID" value="KAF9532688.1"/>
    <property type="molecule type" value="Genomic_DNA"/>
</dbReference>
<dbReference type="InterPro" id="IPR001310">
    <property type="entry name" value="Histidine_triad_HIT"/>
</dbReference>
<protein>
    <submittedName>
        <fullName evidence="7">HIT-like domain-containing protein</fullName>
    </submittedName>
</protein>
<dbReference type="InterPro" id="IPR011146">
    <property type="entry name" value="HIT-like"/>
</dbReference>
<dbReference type="GO" id="GO:0016787">
    <property type="term" value="F:hydrolase activity"/>
    <property type="evidence" value="ECO:0007669"/>
    <property type="project" value="UniProtKB-KW"/>
</dbReference>
<dbReference type="PRINTS" id="PR00332">
    <property type="entry name" value="HISTRIAD"/>
</dbReference>
<evidence type="ECO:0000256" key="4">
    <source>
        <dbReference type="PIRSR" id="PIRSR601310-3"/>
    </source>
</evidence>
<evidence type="ECO:0000256" key="2">
    <source>
        <dbReference type="ARBA" id="ARBA00022801"/>
    </source>
</evidence>
<dbReference type="SUPFAM" id="SSF54197">
    <property type="entry name" value="HIT-like"/>
    <property type="match status" value="1"/>
</dbReference>
<dbReference type="OrthoDB" id="1915375at2759"/>
<feature type="domain" description="HIT" evidence="6">
    <location>
        <begin position="9"/>
        <end position="117"/>
    </location>
</feature>
<keyword evidence="8" id="KW-1185">Reference proteome</keyword>
<evidence type="ECO:0000256" key="3">
    <source>
        <dbReference type="PIRSR" id="PIRSR601310-1"/>
    </source>
</evidence>
<feature type="active site" description="Tele-AMP-histidine intermediate" evidence="3">
    <location>
        <position position="102"/>
    </location>
</feature>
<evidence type="ECO:0000256" key="5">
    <source>
        <dbReference type="PROSITE-ProRule" id="PRU00464"/>
    </source>
</evidence>
<dbReference type="Gene3D" id="3.30.428.10">
    <property type="entry name" value="HIT-like"/>
    <property type="match status" value="1"/>
</dbReference>
<dbReference type="PROSITE" id="PS51084">
    <property type="entry name" value="HIT_2"/>
    <property type="match status" value="1"/>
</dbReference>
<name>A0A9P6EMX0_9AGAR</name>
<proteinExistence type="predicted"/>
<dbReference type="Pfam" id="PF11969">
    <property type="entry name" value="DcpS_C"/>
    <property type="match status" value="1"/>
</dbReference>
<dbReference type="PANTHER" id="PTHR12486">
    <property type="entry name" value="APRATAXIN-RELATED"/>
    <property type="match status" value="1"/>
</dbReference>
<evidence type="ECO:0000313" key="7">
    <source>
        <dbReference type="EMBL" id="KAF9532688.1"/>
    </source>
</evidence>
<evidence type="ECO:0000259" key="6">
    <source>
        <dbReference type="PROSITE" id="PS51084"/>
    </source>
</evidence>
<comment type="caution">
    <text evidence="7">The sequence shown here is derived from an EMBL/GenBank/DDBJ whole genome shotgun (WGS) entry which is preliminary data.</text>
</comment>
<organism evidence="7 8">
    <name type="scientific">Crepidotus variabilis</name>
    <dbReference type="NCBI Taxonomy" id="179855"/>
    <lineage>
        <taxon>Eukaryota</taxon>
        <taxon>Fungi</taxon>
        <taxon>Dikarya</taxon>
        <taxon>Basidiomycota</taxon>
        <taxon>Agaricomycotina</taxon>
        <taxon>Agaricomycetes</taxon>
        <taxon>Agaricomycetidae</taxon>
        <taxon>Agaricales</taxon>
        <taxon>Agaricineae</taxon>
        <taxon>Crepidotaceae</taxon>
        <taxon>Crepidotus</taxon>
    </lineage>
</organism>
<dbReference type="PANTHER" id="PTHR12486:SF5">
    <property type="entry name" value="ADENOSINE 5'-MONOPHOSPHORAMIDASE HINT3"/>
    <property type="match status" value="1"/>
</dbReference>
<gene>
    <name evidence="7" type="ORF">CPB83DRAFT_847212</name>
</gene>